<organism evidence="2 3">
    <name type="scientific">Filobasidium floriforme</name>
    <dbReference type="NCBI Taxonomy" id="5210"/>
    <lineage>
        <taxon>Eukaryota</taxon>
        <taxon>Fungi</taxon>
        <taxon>Dikarya</taxon>
        <taxon>Basidiomycota</taxon>
        <taxon>Agaricomycotina</taxon>
        <taxon>Tremellomycetes</taxon>
        <taxon>Filobasidiales</taxon>
        <taxon>Filobasidiaceae</taxon>
        <taxon>Filobasidium</taxon>
    </lineage>
</organism>
<feature type="compositionally biased region" description="Basic and acidic residues" evidence="1">
    <location>
        <begin position="380"/>
        <end position="398"/>
    </location>
</feature>
<keyword evidence="3" id="KW-1185">Reference proteome</keyword>
<name>A0A8K0NRL6_9TREE</name>
<dbReference type="Proteomes" id="UP000812966">
    <property type="component" value="Unassembled WGS sequence"/>
</dbReference>
<feature type="region of interest" description="Disordered" evidence="1">
    <location>
        <begin position="1"/>
        <end position="25"/>
    </location>
</feature>
<evidence type="ECO:0000256" key="1">
    <source>
        <dbReference type="SAM" id="MobiDB-lite"/>
    </source>
</evidence>
<protein>
    <submittedName>
        <fullName evidence="2">Uncharacterized protein</fullName>
    </submittedName>
</protein>
<sequence length="495" mass="54971">MNVSDLLNPTDEPKTDGGIRHPGNNVEIDMTSKSFRATVPSPSPSSEDLFPFDAAQEVWLEQVTNDPELHGRLPAFLDRESSMRVNLGQKIARLVRSPIKVLQEMDLRTVPTKRRYRHTETFREYRRQLHSAPTFLGDEFTAVFPPSTTSSLDHTARGTDSVGTDIHSAGPSTIDIGLFIPDAKQTTINGTLELKKLKRKDVEGTPLGHPPGVGDPLSLILRRELSPATQTYIKQGLARGIWYGAIEQEMMRSNGHPRVPPVLVGYLVNQFFIRILLLGDTIYIEGAGDNSSLINLEDYLESFKDGRSFPHHLSTRDGARALMEHVLTACKLLESQNSALQVDFEKCTPPDALRATTQTERTKSGLFAATVDLSDVTGDDLDKAEHHECPPSPPDRDIVPPSTPASIKPIEPDSPPRTFTQAWIAHCELTGIGPPEEPDLADSYERTDSASTTSSFDYIAEEEVSEHHVKALVSRYKFRCLSRDDFAQTLRRITV</sequence>
<proteinExistence type="predicted"/>
<reference evidence="2" key="1">
    <citation type="submission" date="2020-04" db="EMBL/GenBank/DDBJ databases">
        <title>Analysis of mating type loci in Filobasidium floriforme.</title>
        <authorList>
            <person name="Nowrousian M."/>
        </authorList>
    </citation>
    <scope>NUCLEOTIDE SEQUENCE</scope>
    <source>
        <strain evidence="2">CBS 6242</strain>
    </source>
</reference>
<feature type="region of interest" description="Disordered" evidence="1">
    <location>
        <begin position="380"/>
        <end position="414"/>
    </location>
</feature>
<dbReference type="AlphaFoldDB" id="A0A8K0NRL6"/>
<evidence type="ECO:0000313" key="3">
    <source>
        <dbReference type="Proteomes" id="UP000812966"/>
    </source>
</evidence>
<evidence type="ECO:0000313" key="2">
    <source>
        <dbReference type="EMBL" id="KAG7561905.1"/>
    </source>
</evidence>
<dbReference type="EMBL" id="JABELV010000043">
    <property type="protein sequence ID" value="KAG7561905.1"/>
    <property type="molecule type" value="Genomic_DNA"/>
</dbReference>
<gene>
    <name evidence="2" type="ORF">FFLO_02634</name>
</gene>
<comment type="caution">
    <text evidence="2">The sequence shown here is derived from an EMBL/GenBank/DDBJ whole genome shotgun (WGS) entry which is preliminary data.</text>
</comment>
<accession>A0A8K0NRL6</accession>